<evidence type="ECO:0000313" key="2">
    <source>
        <dbReference type="EMBL" id="MBM9466576.1"/>
    </source>
</evidence>
<comment type="caution">
    <text evidence="2">The sequence shown here is derived from an EMBL/GenBank/DDBJ whole genome shotgun (WGS) entry which is preliminary data.</text>
</comment>
<dbReference type="AlphaFoldDB" id="A0A938Y5U0"/>
<proteinExistence type="predicted"/>
<dbReference type="Proteomes" id="UP000663792">
    <property type="component" value="Unassembled WGS sequence"/>
</dbReference>
<evidence type="ECO:0000259" key="1">
    <source>
        <dbReference type="Pfam" id="PF11575"/>
    </source>
</evidence>
<organism evidence="2 3">
    <name type="scientific">Nakamurella leprariae</name>
    <dbReference type="NCBI Taxonomy" id="2803911"/>
    <lineage>
        <taxon>Bacteria</taxon>
        <taxon>Bacillati</taxon>
        <taxon>Actinomycetota</taxon>
        <taxon>Actinomycetes</taxon>
        <taxon>Nakamurellales</taxon>
        <taxon>Nakamurellaceae</taxon>
        <taxon>Nakamurella</taxon>
    </lineage>
</organism>
<gene>
    <name evidence="2" type="ORF">JL106_04680</name>
</gene>
<keyword evidence="3" id="KW-1185">Reference proteome</keyword>
<protein>
    <submittedName>
        <fullName evidence="2">(2Fe-2S)-binding protein</fullName>
    </submittedName>
</protein>
<dbReference type="EMBL" id="JAERWK010000006">
    <property type="protein sequence ID" value="MBM9466576.1"/>
    <property type="molecule type" value="Genomic_DNA"/>
</dbReference>
<dbReference type="RefSeq" id="WP_205259536.1">
    <property type="nucleotide sequence ID" value="NZ_JAERWK010000006.1"/>
</dbReference>
<dbReference type="Pfam" id="PF11575">
    <property type="entry name" value="FhuF_C"/>
    <property type="match status" value="1"/>
</dbReference>
<feature type="domain" description="Ferric siderophore reductase C-terminal" evidence="1">
    <location>
        <begin position="233"/>
        <end position="251"/>
    </location>
</feature>
<dbReference type="GO" id="GO:0051537">
    <property type="term" value="F:2 iron, 2 sulfur cluster binding"/>
    <property type="evidence" value="ECO:0007669"/>
    <property type="project" value="InterPro"/>
</dbReference>
<accession>A0A938Y5U0</accession>
<evidence type="ECO:0000313" key="3">
    <source>
        <dbReference type="Proteomes" id="UP000663792"/>
    </source>
</evidence>
<dbReference type="InterPro" id="IPR024726">
    <property type="entry name" value="FhuF_C"/>
</dbReference>
<reference evidence="2" key="1">
    <citation type="submission" date="2021-01" db="EMBL/GenBank/DDBJ databases">
        <title>YIM 132084 draft genome.</title>
        <authorList>
            <person name="An D."/>
        </authorList>
    </citation>
    <scope>NUCLEOTIDE SEQUENCE</scope>
    <source>
        <strain evidence="2">YIM 132084</strain>
    </source>
</reference>
<name>A0A938Y5U0_9ACTN</name>
<sequence>MTEIDAMAGSSPDVVSADARSVLAEVLAAVPADEHGPLVPGPGTTPVPFARALERDWLADQIGLRGQRWGTDDPRTLATLWWYSASVWVQCPSLASLVVAGRALSPRLDEVTMHWLPDSRITGSTCAAVLPGTDQVAALGAALRETFAAVIPVVAELGGGIRERPLWAIASDSLANRLLWIGRAVGDVTGATALAVPLARAIGAPFPVPRYVDVAPDPARPDHDLARFTRRCSCCLLYEAPGADKCTSCPKRTPADRLQRLTAAAATLSPGDG</sequence>